<dbReference type="InterPro" id="IPR029787">
    <property type="entry name" value="Nucleotide_cyclase"/>
</dbReference>
<dbReference type="PANTHER" id="PTHR45138">
    <property type="entry name" value="REGULATORY COMPONENTS OF SENSORY TRANSDUCTION SYSTEM"/>
    <property type="match status" value="1"/>
</dbReference>
<organism evidence="5 6">
    <name type="scientific">Cellvibrio mixtus</name>
    <dbReference type="NCBI Taxonomy" id="39650"/>
    <lineage>
        <taxon>Bacteria</taxon>
        <taxon>Pseudomonadati</taxon>
        <taxon>Pseudomonadota</taxon>
        <taxon>Gammaproteobacteria</taxon>
        <taxon>Cellvibrionales</taxon>
        <taxon>Cellvibrionaceae</taxon>
        <taxon>Cellvibrio</taxon>
    </lineage>
</organism>
<dbReference type="GO" id="GO:0052621">
    <property type="term" value="F:diguanylate cyclase activity"/>
    <property type="evidence" value="ECO:0007669"/>
    <property type="project" value="UniProtKB-EC"/>
</dbReference>
<evidence type="ECO:0000256" key="1">
    <source>
        <dbReference type="ARBA" id="ARBA00001946"/>
    </source>
</evidence>
<evidence type="ECO:0000313" key="5">
    <source>
        <dbReference type="EMBL" id="OZY88030.1"/>
    </source>
</evidence>
<accession>A0A266QE02</accession>
<evidence type="ECO:0000313" key="6">
    <source>
        <dbReference type="Proteomes" id="UP000216101"/>
    </source>
</evidence>
<dbReference type="InterPro" id="IPR000160">
    <property type="entry name" value="GGDEF_dom"/>
</dbReference>
<dbReference type="EC" id="2.7.7.65" evidence="2"/>
<gene>
    <name evidence="5" type="ORF">CBP51_11850</name>
</gene>
<dbReference type="AlphaFoldDB" id="A0A266QE02"/>
<name>A0A266QE02_9GAMM</name>
<dbReference type="Proteomes" id="UP000216101">
    <property type="component" value="Unassembled WGS sequence"/>
</dbReference>
<sequence length="305" mass="33958">MTAVTDHLDILLDMLSALPDPVFVLTESGRYAALIGGQDRQHYHDGAHLVDFSLYDVLPKAKADWFLEQIKITLVQNQLRIVEYGLAGTDVNGLDTQQGPEGEIWFEGRIQPLSAPIKNERAVVWVACNITRRHQLEAKLQLLSETDELTGAYNRRKLLDALTLSLMHFRERQTPTAVVLMDIDYFKSINDRFGHVAGDEVLRGIAHHAMAHLREGDLFARFGGEEFALLLPNTSLVAAELITERLRLSIAAGDFLSGANLTVTVSMGLSLIQPQDQSIESILHRADDALYKAKRNGRNCFISAS</sequence>
<dbReference type="CDD" id="cd01949">
    <property type="entry name" value="GGDEF"/>
    <property type="match status" value="1"/>
</dbReference>
<dbReference type="Gene3D" id="3.30.70.270">
    <property type="match status" value="1"/>
</dbReference>
<evidence type="ECO:0000256" key="2">
    <source>
        <dbReference type="ARBA" id="ARBA00012528"/>
    </source>
</evidence>
<protein>
    <recommendedName>
        <fullName evidence="2">diguanylate cyclase</fullName>
        <ecNumber evidence="2">2.7.7.65</ecNumber>
    </recommendedName>
</protein>
<dbReference type="GO" id="GO:0005886">
    <property type="term" value="C:plasma membrane"/>
    <property type="evidence" value="ECO:0007669"/>
    <property type="project" value="TreeGrafter"/>
</dbReference>
<dbReference type="EMBL" id="NHNI01000001">
    <property type="protein sequence ID" value="OZY88030.1"/>
    <property type="molecule type" value="Genomic_DNA"/>
</dbReference>
<comment type="catalytic activity">
    <reaction evidence="3">
        <text>2 GTP = 3',3'-c-di-GMP + 2 diphosphate</text>
        <dbReference type="Rhea" id="RHEA:24898"/>
        <dbReference type="ChEBI" id="CHEBI:33019"/>
        <dbReference type="ChEBI" id="CHEBI:37565"/>
        <dbReference type="ChEBI" id="CHEBI:58805"/>
        <dbReference type="EC" id="2.7.7.65"/>
    </reaction>
</comment>
<dbReference type="FunFam" id="3.30.70.270:FF:000001">
    <property type="entry name" value="Diguanylate cyclase domain protein"/>
    <property type="match status" value="1"/>
</dbReference>
<dbReference type="SUPFAM" id="SSF55073">
    <property type="entry name" value="Nucleotide cyclase"/>
    <property type="match status" value="1"/>
</dbReference>
<dbReference type="Pfam" id="PF00990">
    <property type="entry name" value="GGDEF"/>
    <property type="match status" value="1"/>
</dbReference>
<dbReference type="Gene3D" id="3.30.450.20">
    <property type="entry name" value="PAS domain"/>
    <property type="match status" value="1"/>
</dbReference>
<dbReference type="InterPro" id="IPR043128">
    <property type="entry name" value="Rev_trsase/Diguanyl_cyclase"/>
</dbReference>
<reference evidence="6" key="1">
    <citation type="submission" date="2017-05" db="EMBL/GenBank/DDBJ databases">
        <authorList>
            <person name="Barney B.M."/>
        </authorList>
    </citation>
    <scope>NUCLEOTIDE SEQUENCE [LARGE SCALE GENOMIC DNA]</scope>
    <source>
        <strain evidence="6">PSBB022</strain>
    </source>
</reference>
<dbReference type="PANTHER" id="PTHR45138:SF9">
    <property type="entry name" value="DIGUANYLATE CYCLASE DGCM-RELATED"/>
    <property type="match status" value="1"/>
</dbReference>
<evidence type="ECO:0000256" key="3">
    <source>
        <dbReference type="ARBA" id="ARBA00034247"/>
    </source>
</evidence>
<dbReference type="GO" id="GO:1902201">
    <property type="term" value="P:negative regulation of bacterial-type flagellum-dependent cell motility"/>
    <property type="evidence" value="ECO:0007669"/>
    <property type="project" value="TreeGrafter"/>
</dbReference>
<proteinExistence type="predicted"/>
<dbReference type="PROSITE" id="PS50887">
    <property type="entry name" value="GGDEF"/>
    <property type="match status" value="1"/>
</dbReference>
<feature type="domain" description="GGDEF" evidence="4">
    <location>
        <begin position="174"/>
        <end position="305"/>
    </location>
</feature>
<dbReference type="InterPro" id="IPR050469">
    <property type="entry name" value="Diguanylate_Cyclase"/>
</dbReference>
<evidence type="ECO:0000259" key="4">
    <source>
        <dbReference type="PROSITE" id="PS50887"/>
    </source>
</evidence>
<dbReference type="NCBIfam" id="TIGR00254">
    <property type="entry name" value="GGDEF"/>
    <property type="match status" value="1"/>
</dbReference>
<comment type="caution">
    <text evidence="5">The sequence shown here is derived from an EMBL/GenBank/DDBJ whole genome shotgun (WGS) entry which is preliminary data.</text>
</comment>
<comment type="cofactor">
    <cofactor evidence="1">
        <name>Mg(2+)</name>
        <dbReference type="ChEBI" id="CHEBI:18420"/>
    </cofactor>
</comment>
<dbReference type="GO" id="GO:0043709">
    <property type="term" value="P:cell adhesion involved in single-species biofilm formation"/>
    <property type="evidence" value="ECO:0007669"/>
    <property type="project" value="TreeGrafter"/>
</dbReference>
<keyword evidence="6" id="KW-1185">Reference proteome</keyword>
<dbReference type="SMART" id="SM00267">
    <property type="entry name" value="GGDEF"/>
    <property type="match status" value="1"/>
</dbReference>